<dbReference type="OrthoDB" id="9790723at2"/>
<dbReference type="Proteomes" id="UP000189857">
    <property type="component" value="Unassembled WGS sequence"/>
</dbReference>
<evidence type="ECO:0008006" key="4">
    <source>
        <dbReference type="Google" id="ProtNLM"/>
    </source>
</evidence>
<keyword evidence="1" id="KW-0472">Membrane</keyword>
<dbReference type="AlphaFoldDB" id="A0A1T4JXM5"/>
<protein>
    <recommendedName>
        <fullName evidence="4">PAP2 superfamily protein</fullName>
    </recommendedName>
</protein>
<accession>A0A1T4JXM5</accession>
<name>A0A1T4JXM5_9FIRM</name>
<feature type="transmembrane region" description="Helical" evidence="1">
    <location>
        <begin position="27"/>
        <end position="48"/>
    </location>
</feature>
<evidence type="ECO:0000256" key="1">
    <source>
        <dbReference type="SAM" id="Phobius"/>
    </source>
</evidence>
<keyword evidence="1" id="KW-0812">Transmembrane</keyword>
<dbReference type="RefSeq" id="WP_078785705.1">
    <property type="nucleotide sequence ID" value="NZ_FMTO01000002.1"/>
</dbReference>
<evidence type="ECO:0000313" key="2">
    <source>
        <dbReference type="EMBL" id="SJZ34847.1"/>
    </source>
</evidence>
<proteinExistence type="predicted"/>
<organism evidence="2 3">
    <name type="scientific">Eubacterium ruminantium</name>
    <dbReference type="NCBI Taxonomy" id="42322"/>
    <lineage>
        <taxon>Bacteria</taxon>
        <taxon>Bacillati</taxon>
        <taxon>Bacillota</taxon>
        <taxon>Clostridia</taxon>
        <taxon>Eubacteriales</taxon>
        <taxon>Eubacteriaceae</taxon>
        <taxon>Eubacterium</taxon>
    </lineage>
</organism>
<reference evidence="2 3" key="1">
    <citation type="submission" date="2017-02" db="EMBL/GenBank/DDBJ databases">
        <authorList>
            <person name="Peterson S.W."/>
        </authorList>
    </citation>
    <scope>NUCLEOTIDE SEQUENCE [LARGE SCALE GENOMIC DNA]</scope>
    <source>
        <strain evidence="2 3">ATCC 17233</strain>
    </source>
</reference>
<keyword evidence="1" id="KW-1133">Transmembrane helix</keyword>
<gene>
    <name evidence="2" type="ORF">SAMN02745110_00005</name>
</gene>
<sequence>MINRLKKDWAYRGFKIGMITQHEYRHIFLLLFWPFYIVTFFAIGKLAMSDFHVIHCGLDDIIPFCEYFVIPYAFWYPFWICMLAYTFFFEVPVFKKAMKYFMITFSISLVIYAVWHTGHNMWPTTFPRENVCTWLVRRIYAADYNTNICPSDHVIGAFAVVFIAKETKRFSKMSRWIVILAIAILITISICFVKQHSALDILGAVPVILIGYIFAFKSKK</sequence>
<feature type="transmembrane region" description="Helical" evidence="1">
    <location>
        <begin position="144"/>
        <end position="164"/>
    </location>
</feature>
<feature type="transmembrane region" description="Helical" evidence="1">
    <location>
        <begin position="176"/>
        <end position="195"/>
    </location>
</feature>
<feature type="transmembrane region" description="Helical" evidence="1">
    <location>
        <begin position="100"/>
        <end position="118"/>
    </location>
</feature>
<evidence type="ECO:0000313" key="3">
    <source>
        <dbReference type="Proteomes" id="UP000189857"/>
    </source>
</evidence>
<feature type="transmembrane region" description="Helical" evidence="1">
    <location>
        <begin position="68"/>
        <end position="88"/>
    </location>
</feature>
<feature type="transmembrane region" description="Helical" evidence="1">
    <location>
        <begin position="201"/>
        <end position="218"/>
    </location>
</feature>
<keyword evidence="3" id="KW-1185">Reference proteome</keyword>
<dbReference type="EMBL" id="FUXA01000003">
    <property type="protein sequence ID" value="SJZ34847.1"/>
    <property type="molecule type" value="Genomic_DNA"/>
</dbReference>